<organism evidence="1 2">
    <name type="scientific">Ramlibacter pallidus</name>
    <dbReference type="NCBI Taxonomy" id="2780087"/>
    <lineage>
        <taxon>Bacteria</taxon>
        <taxon>Pseudomonadati</taxon>
        <taxon>Pseudomonadota</taxon>
        <taxon>Betaproteobacteria</taxon>
        <taxon>Burkholderiales</taxon>
        <taxon>Comamonadaceae</taxon>
        <taxon>Ramlibacter</taxon>
    </lineage>
</organism>
<name>A0ABR9S661_9BURK</name>
<accession>A0ABR9S661</accession>
<reference evidence="1 2" key="1">
    <citation type="submission" date="2020-10" db="EMBL/GenBank/DDBJ databases">
        <title>Ramlibacter sp. HM2 16S ribosomal RNA gene Genome sequencing and assembly.</title>
        <authorList>
            <person name="Kang M."/>
        </authorList>
    </citation>
    <scope>NUCLEOTIDE SEQUENCE [LARGE SCALE GENOMIC DNA]</scope>
    <source>
        <strain evidence="1 2">HM2</strain>
    </source>
</reference>
<evidence type="ECO:0000313" key="1">
    <source>
        <dbReference type="EMBL" id="MBE7368554.1"/>
    </source>
</evidence>
<gene>
    <name evidence="1" type="ORF">IM787_13425</name>
</gene>
<proteinExistence type="predicted"/>
<keyword evidence="2" id="KW-1185">Reference proteome</keyword>
<evidence type="ECO:0000313" key="2">
    <source>
        <dbReference type="Proteomes" id="UP000806285"/>
    </source>
</evidence>
<dbReference type="Proteomes" id="UP000806285">
    <property type="component" value="Unassembled WGS sequence"/>
</dbReference>
<protein>
    <submittedName>
        <fullName evidence="1">Uncharacterized protein</fullName>
    </submittedName>
</protein>
<comment type="caution">
    <text evidence="1">The sequence shown here is derived from an EMBL/GenBank/DDBJ whole genome shotgun (WGS) entry which is preliminary data.</text>
</comment>
<dbReference type="EMBL" id="JADDIV010000004">
    <property type="protein sequence ID" value="MBE7368554.1"/>
    <property type="molecule type" value="Genomic_DNA"/>
</dbReference>
<sequence length="121" mass="13282">MAEQNDAQRARQPYTLYAAGGRIYARNRDQKVIDLGSLERADAGGLRYFLDGNKQVGEGFSTEEQALRDLGGHLRFLWLDGQFTAVADARDDPSLNLDGATQVEIELDELQPGEPAVDATV</sequence>
<dbReference type="RefSeq" id="WP_193677196.1">
    <property type="nucleotide sequence ID" value="NZ_JADDIV010000004.1"/>
</dbReference>